<dbReference type="InterPro" id="IPR006089">
    <property type="entry name" value="Acyl-CoA_DH_CS"/>
</dbReference>
<dbReference type="EMBL" id="VIGD01000011">
    <property type="protein sequence ID" value="TQE90452.1"/>
    <property type="molecule type" value="Genomic_DNA"/>
</dbReference>
<dbReference type="Pfam" id="PF00441">
    <property type="entry name" value="Acyl-CoA_dh_1"/>
    <property type="match status" value="1"/>
</dbReference>
<evidence type="ECO:0000313" key="10">
    <source>
        <dbReference type="EMBL" id="TQE90452.1"/>
    </source>
</evidence>
<evidence type="ECO:0000256" key="2">
    <source>
        <dbReference type="ARBA" id="ARBA00009347"/>
    </source>
</evidence>
<dbReference type="Gene3D" id="2.40.110.10">
    <property type="entry name" value="Butyryl-CoA Dehydrogenase, subunit A, domain 2"/>
    <property type="match status" value="1"/>
</dbReference>
<dbReference type="InterPro" id="IPR009100">
    <property type="entry name" value="AcylCoA_DH/oxidase_NM_dom_sf"/>
</dbReference>
<organism evidence="10 11">
    <name type="scientific">Ureibacillus terrenus</name>
    <dbReference type="NCBI Taxonomy" id="118246"/>
    <lineage>
        <taxon>Bacteria</taxon>
        <taxon>Bacillati</taxon>
        <taxon>Bacillota</taxon>
        <taxon>Bacilli</taxon>
        <taxon>Bacillales</taxon>
        <taxon>Caryophanaceae</taxon>
        <taxon>Ureibacillus</taxon>
    </lineage>
</organism>
<dbReference type="SUPFAM" id="SSF47203">
    <property type="entry name" value="Acyl-CoA dehydrogenase C-terminal domain-like"/>
    <property type="match status" value="1"/>
</dbReference>
<accession>A0A540V102</accession>
<name>A0A540V102_9BACL</name>
<dbReference type="Gene3D" id="1.10.540.10">
    <property type="entry name" value="Acyl-CoA dehydrogenase/oxidase, N-terminal domain"/>
    <property type="match status" value="1"/>
</dbReference>
<dbReference type="FunFam" id="1.10.540.10:FF:000026">
    <property type="entry name" value="Acyl-CoA dehydrogenase medium chain"/>
    <property type="match status" value="1"/>
</dbReference>
<evidence type="ECO:0000256" key="6">
    <source>
        <dbReference type="RuleBase" id="RU362125"/>
    </source>
</evidence>
<dbReference type="SUPFAM" id="SSF56645">
    <property type="entry name" value="Acyl-CoA dehydrogenase NM domain-like"/>
    <property type="match status" value="1"/>
</dbReference>
<evidence type="ECO:0000256" key="3">
    <source>
        <dbReference type="ARBA" id="ARBA00022630"/>
    </source>
</evidence>
<evidence type="ECO:0000259" key="7">
    <source>
        <dbReference type="Pfam" id="PF00441"/>
    </source>
</evidence>
<keyword evidence="3 6" id="KW-0285">Flavoprotein</keyword>
<dbReference type="GO" id="GO:0003995">
    <property type="term" value="F:acyl-CoA dehydrogenase activity"/>
    <property type="evidence" value="ECO:0007669"/>
    <property type="project" value="InterPro"/>
</dbReference>
<sequence>MGKEFVMKEEISLFKKSIKSFADKEIAPFYDQWEEKGIIPRTLWNKLGEAGLLCVDIPEKYGGIGASVHFSARVVDEFNRLGYSSLAGNVAVHSDIVAHYILNAGTEEQKAHYLPKMASGEYVGAIAMTEPGAGSDLQGIKTYARKDPSTGHYIINGAKTFISNGQHFDFVIVAARTNPDAPASKGTTLFIVDAKREGVIKGKKLKKMGLHSADTSEIFFENVQVPSTQILGELDKGFVILMKELPRERTIACGGMEGILEMTIHYLHQREAFGKPLSRFQAIRHKIAEMTAEAKINRVFAEHCLDLLAKRELSTADASIAKLSSTEAQGRIVDGCLQLFGGYGYMEEYPVARAYRDARVQSIYGGTSEIMKEIISRDVLGK</sequence>
<dbReference type="InterPro" id="IPR037069">
    <property type="entry name" value="AcylCoA_DH/ox_N_sf"/>
</dbReference>
<protein>
    <submittedName>
        <fullName evidence="10">Acyl-CoA dehydrogenase</fullName>
    </submittedName>
</protein>
<dbReference type="Proteomes" id="UP000315753">
    <property type="component" value="Unassembled WGS sequence"/>
</dbReference>
<evidence type="ECO:0000259" key="8">
    <source>
        <dbReference type="Pfam" id="PF02770"/>
    </source>
</evidence>
<evidence type="ECO:0000259" key="9">
    <source>
        <dbReference type="Pfam" id="PF02771"/>
    </source>
</evidence>
<dbReference type="PANTHER" id="PTHR43884">
    <property type="entry name" value="ACYL-COA DEHYDROGENASE"/>
    <property type="match status" value="1"/>
</dbReference>
<comment type="similarity">
    <text evidence="2 6">Belongs to the acyl-CoA dehydrogenase family.</text>
</comment>
<dbReference type="PANTHER" id="PTHR43884:SF12">
    <property type="entry name" value="ISOVALERYL-COA DEHYDROGENASE, MITOCHONDRIAL-RELATED"/>
    <property type="match status" value="1"/>
</dbReference>
<evidence type="ECO:0000313" key="11">
    <source>
        <dbReference type="Proteomes" id="UP000315753"/>
    </source>
</evidence>
<dbReference type="AlphaFoldDB" id="A0A540V102"/>
<feature type="domain" description="Acyl-CoA dehydrogenase/oxidase C-terminal" evidence="7">
    <location>
        <begin position="235"/>
        <end position="379"/>
    </location>
</feature>
<dbReference type="FunFam" id="2.40.110.10:FF:000002">
    <property type="entry name" value="Acyl-CoA dehydrogenase fadE12"/>
    <property type="match status" value="1"/>
</dbReference>
<proteinExistence type="inferred from homology"/>
<reference evidence="10 11" key="1">
    <citation type="submission" date="2019-06" db="EMBL/GenBank/DDBJ databases">
        <title>Genome sequence of Ureibacillus terrenus.</title>
        <authorList>
            <person name="Maclea K.S."/>
            <person name="Simoes M."/>
        </authorList>
    </citation>
    <scope>NUCLEOTIDE SEQUENCE [LARGE SCALE GENOMIC DNA]</scope>
    <source>
        <strain evidence="10 11">ATCC BAA-384</strain>
    </source>
</reference>
<keyword evidence="5 6" id="KW-0560">Oxidoreductase</keyword>
<comment type="cofactor">
    <cofactor evidence="1 6">
        <name>FAD</name>
        <dbReference type="ChEBI" id="CHEBI:57692"/>
    </cofactor>
</comment>
<dbReference type="InterPro" id="IPR046373">
    <property type="entry name" value="Acyl-CoA_Oxase/DH_mid-dom_sf"/>
</dbReference>
<dbReference type="GO" id="GO:0050660">
    <property type="term" value="F:flavin adenine dinucleotide binding"/>
    <property type="evidence" value="ECO:0007669"/>
    <property type="project" value="InterPro"/>
</dbReference>
<dbReference type="InterPro" id="IPR013786">
    <property type="entry name" value="AcylCoA_DH/ox_N"/>
</dbReference>
<dbReference type="InterPro" id="IPR036250">
    <property type="entry name" value="AcylCo_DH-like_C"/>
</dbReference>
<gene>
    <name evidence="10" type="ORF">FKZ59_09250</name>
</gene>
<dbReference type="PROSITE" id="PS00072">
    <property type="entry name" value="ACYL_COA_DH_1"/>
    <property type="match status" value="1"/>
</dbReference>
<dbReference type="Pfam" id="PF02770">
    <property type="entry name" value="Acyl-CoA_dh_M"/>
    <property type="match status" value="1"/>
</dbReference>
<feature type="domain" description="Acyl-CoA dehydrogenase/oxidase N-terminal" evidence="9">
    <location>
        <begin position="9"/>
        <end position="121"/>
    </location>
</feature>
<dbReference type="Pfam" id="PF02771">
    <property type="entry name" value="Acyl-CoA_dh_N"/>
    <property type="match status" value="1"/>
</dbReference>
<dbReference type="FunFam" id="1.20.140.10:FF:000001">
    <property type="entry name" value="Acyl-CoA dehydrogenase"/>
    <property type="match status" value="1"/>
</dbReference>
<keyword evidence="4 6" id="KW-0274">FAD</keyword>
<keyword evidence="11" id="KW-1185">Reference proteome</keyword>
<evidence type="ECO:0000256" key="5">
    <source>
        <dbReference type="ARBA" id="ARBA00023002"/>
    </source>
</evidence>
<dbReference type="RefSeq" id="WP_141602479.1">
    <property type="nucleotide sequence ID" value="NZ_VIGD01000011.1"/>
</dbReference>
<feature type="domain" description="Acyl-CoA oxidase/dehydrogenase middle" evidence="8">
    <location>
        <begin position="125"/>
        <end position="223"/>
    </location>
</feature>
<dbReference type="OrthoDB" id="9802447at2"/>
<evidence type="ECO:0000256" key="4">
    <source>
        <dbReference type="ARBA" id="ARBA00022827"/>
    </source>
</evidence>
<evidence type="ECO:0000256" key="1">
    <source>
        <dbReference type="ARBA" id="ARBA00001974"/>
    </source>
</evidence>
<dbReference type="InterPro" id="IPR009075">
    <property type="entry name" value="AcylCo_DH/oxidase_C"/>
</dbReference>
<dbReference type="InterPro" id="IPR006091">
    <property type="entry name" value="Acyl-CoA_Oxase/DH_mid-dom"/>
</dbReference>
<dbReference type="PROSITE" id="PS00073">
    <property type="entry name" value="ACYL_COA_DH_2"/>
    <property type="match status" value="1"/>
</dbReference>
<dbReference type="Gene3D" id="1.20.140.10">
    <property type="entry name" value="Butyryl-CoA Dehydrogenase, subunit A, domain 3"/>
    <property type="match status" value="1"/>
</dbReference>
<comment type="caution">
    <text evidence="10">The sequence shown here is derived from an EMBL/GenBank/DDBJ whole genome shotgun (WGS) entry which is preliminary data.</text>
</comment>